<evidence type="ECO:0000256" key="3">
    <source>
        <dbReference type="ARBA" id="ARBA00023295"/>
    </source>
</evidence>
<accession>A0A1J6W5A8</accession>
<evidence type="ECO:0000259" key="4">
    <source>
        <dbReference type="SMART" id="SM00642"/>
    </source>
</evidence>
<dbReference type="Gene3D" id="2.60.40.1180">
    <property type="entry name" value="Golgi alpha-mannosidase II"/>
    <property type="match status" value="1"/>
</dbReference>
<name>A0A1J6W5A8_9BACI</name>
<dbReference type="Pfam" id="PF00128">
    <property type="entry name" value="Alpha-amylase"/>
    <property type="match status" value="1"/>
</dbReference>
<dbReference type="PANTHER" id="PTHR10357">
    <property type="entry name" value="ALPHA-AMYLASE FAMILY MEMBER"/>
    <property type="match status" value="1"/>
</dbReference>
<evidence type="ECO:0000256" key="2">
    <source>
        <dbReference type="ARBA" id="ARBA00022801"/>
    </source>
</evidence>
<dbReference type="Gene3D" id="3.90.400.10">
    <property type="entry name" value="Oligo-1,6-glucosidase, Domain 2"/>
    <property type="match status" value="1"/>
</dbReference>
<dbReference type="EMBL" id="MINN01000072">
    <property type="protein sequence ID" value="OIU72738.1"/>
    <property type="molecule type" value="Genomic_DNA"/>
</dbReference>
<dbReference type="SMART" id="SM00642">
    <property type="entry name" value="Aamy"/>
    <property type="match status" value="1"/>
</dbReference>
<dbReference type="GO" id="GO:0009313">
    <property type="term" value="P:oligosaccharide catabolic process"/>
    <property type="evidence" value="ECO:0007669"/>
    <property type="project" value="TreeGrafter"/>
</dbReference>
<dbReference type="CDD" id="cd11333">
    <property type="entry name" value="AmyAc_SI_OligoGlu_DGase"/>
    <property type="match status" value="1"/>
</dbReference>
<dbReference type="InterPro" id="IPR006047">
    <property type="entry name" value="GH13_cat_dom"/>
</dbReference>
<dbReference type="SUPFAM" id="SSF51011">
    <property type="entry name" value="Glycosyl hydrolase domain"/>
    <property type="match status" value="1"/>
</dbReference>
<comment type="similarity">
    <text evidence="1">Belongs to the glycosyl hydrolase 13 family.</text>
</comment>
<dbReference type="InterPro" id="IPR045857">
    <property type="entry name" value="O16G_dom_2"/>
</dbReference>
<keyword evidence="6" id="KW-1185">Reference proteome</keyword>
<dbReference type="PANTHER" id="PTHR10357:SF179">
    <property type="entry name" value="NEUTRAL AND BASIC AMINO ACID TRANSPORT PROTEIN RBAT"/>
    <property type="match status" value="1"/>
</dbReference>
<dbReference type="FunFam" id="3.90.400.10:FF:000002">
    <property type="entry name" value="Sucrose isomerase"/>
    <property type="match status" value="1"/>
</dbReference>
<sequence>MVKWWKQSAFYEIYMPSFKDGNGDGLGDFAGITSKLDYLKELGVDGLWLTPFYPSPKVDNGYDIADYYCIDEVYGTMEDFEAFIAEAHRRDIKVIVDIVLNHTSSEHVWFKESRSSKDHPKRDWYIWRDEPNNWESFFSGTAWEFDEATGQYYYHAFAKEQVDLNWANPEVKNAMYDVMRFWLEKGVDGFRLDVINFLTINDSFIDNPFDHENNEQIHLYDKDQDGILTVIEEIAYVVHQYQDKFLVGEVGSEDIEILKRYSGRNKLDVSFNFNIGSIAEFDAEKICEQLVETEKAYDSEQIATLFFSSHDMSRHISRFGGDEERAKLAAALMLTAKGVPFLYQGDELGMRDWVTDDIAKMIDVQGRLAYEEALKSGKSEEVALVAANERCRDKSRTPMQWSSGTHAGFSETVPWITVPEDAVHTNVEIQERNPDSMLSFYKRMLKLRKEHTSFQTGEYEFLRCEDKMISYMRSNERERTFVALNFSEEEQSLELELKNMELLISNKRSTLGSNDVLTISANEVIILKEDAGNDGLNKR</sequence>
<dbReference type="AlphaFoldDB" id="A0A1J6W5A8"/>
<comment type="caution">
    <text evidence="5">The sequence shown here is derived from an EMBL/GenBank/DDBJ whole genome shotgun (WGS) entry which is preliminary data.</text>
</comment>
<evidence type="ECO:0000313" key="6">
    <source>
        <dbReference type="Proteomes" id="UP000182062"/>
    </source>
</evidence>
<dbReference type="Gene3D" id="3.20.20.80">
    <property type="entry name" value="Glycosidases"/>
    <property type="match status" value="1"/>
</dbReference>
<dbReference type="InterPro" id="IPR013780">
    <property type="entry name" value="Glyco_hydro_b"/>
</dbReference>
<keyword evidence="2 5" id="KW-0378">Hydrolase</keyword>
<protein>
    <submittedName>
        <fullName evidence="5">Glucohydrolase</fullName>
    </submittedName>
</protein>
<dbReference type="GO" id="GO:0004556">
    <property type="term" value="F:alpha-amylase activity"/>
    <property type="evidence" value="ECO:0007669"/>
    <property type="project" value="TreeGrafter"/>
</dbReference>
<keyword evidence="3" id="KW-0326">Glycosidase</keyword>
<dbReference type="InterPro" id="IPR017853">
    <property type="entry name" value="GH"/>
</dbReference>
<dbReference type="Proteomes" id="UP000182062">
    <property type="component" value="Unassembled WGS sequence"/>
</dbReference>
<evidence type="ECO:0000256" key="1">
    <source>
        <dbReference type="ARBA" id="ARBA00008061"/>
    </source>
</evidence>
<gene>
    <name evidence="5" type="ORF">BHE18_15230</name>
</gene>
<proteinExistence type="inferred from homology"/>
<dbReference type="RefSeq" id="WP_071617267.1">
    <property type="nucleotide sequence ID" value="NZ_MINN01000072.1"/>
</dbReference>
<feature type="domain" description="Glycosyl hydrolase family 13 catalytic" evidence="4">
    <location>
        <begin position="12"/>
        <end position="365"/>
    </location>
</feature>
<reference evidence="5 6" key="1">
    <citation type="submission" date="2016-09" db="EMBL/GenBank/DDBJ databases">
        <title>Bacillus aquimaris SAMM genome sequence reveals colonization and biosurfactant production capacities.</title>
        <authorList>
            <person name="Waghmode S.R."/>
            <person name="Suryavanshi M.V."/>
        </authorList>
    </citation>
    <scope>NUCLEOTIDE SEQUENCE [LARGE SCALE GENOMIC DNA]</scope>
    <source>
        <strain evidence="5 6">SAMM</strain>
    </source>
</reference>
<organism evidence="5 6">
    <name type="scientific">Rossellomorea aquimaris</name>
    <dbReference type="NCBI Taxonomy" id="189382"/>
    <lineage>
        <taxon>Bacteria</taxon>
        <taxon>Bacillati</taxon>
        <taxon>Bacillota</taxon>
        <taxon>Bacilli</taxon>
        <taxon>Bacillales</taxon>
        <taxon>Bacillaceae</taxon>
        <taxon>Rossellomorea</taxon>
    </lineage>
</organism>
<evidence type="ECO:0000313" key="5">
    <source>
        <dbReference type="EMBL" id="OIU72738.1"/>
    </source>
</evidence>
<dbReference type="SUPFAM" id="SSF51445">
    <property type="entry name" value="(Trans)glycosidases"/>
    <property type="match status" value="1"/>
</dbReference>